<dbReference type="AlphaFoldDB" id="A0A4U1I876"/>
<evidence type="ECO:0000256" key="1">
    <source>
        <dbReference type="SAM" id="MobiDB-lite"/>
    </source>
</evidence>
<dbReference type="OrthoDB" id="9114959at2"/>
<evidence type="ECO:0000313" key="2">
    <source>
        <dbReference type="EMBL" id="TKC89455.1"/>
    </source>
</evidence>
<feature type="region of interest" description="Disordered" evidence="1">
    <location>
        <begin position="1"/>
        <end position="29"/>
    </location>
</feature>
<dbReference type="EMBL" id="SWJE01000005">
    <property type="protein sequence ID" value="TKC89455.1"/>
    <property type="molecule type" value="Genomic_DNA"/>
</dbReference>
<dbReference type="Proteomes" id="UP000305539">
    <property type="component" value="Unassembled WGS sequence"/>
</dbReference>
<keyword evidence="3" id="KW-1185">Reference proteome</keyword>
<name>A0A4U1I876_9BURK</name>
<gene>
    <name evidence="2" type="ORF">FAZ69_11020</name>
</gene>
<proteinExistence type="predicted"/>
<feature type="compositionally biased region" description="Polar residues" evidence="1">
    <location>
        <begin position="1"/>
        <end position="16"/>
    </location>
</feature>
<comment type="caution">
    <text evidence="2">The sequence shown here is derived from an EMBL/GenBank/DDBJ whole genome shotgun (WGS) entry which is preliminary data.</text>
</comment>
<organism evidence="2 3">
    <name type="scientific">Trinickia terrae</name>
    <dbReference type="NCBI Taxonomy" id="2571161"/>
    <lineage>
        <taxon>Bacteria</taxon>
        <taxon>Pseudomonadati</taxon>
        <taxon>Pseudomonadota</taxon>
        <taxon>Betaproteobacteria</taxon>
        <taxon>Burkholderiales</taxon>
        <taxon>Burkholderiaceae</taxon>
        <taxon>Trinickia</taxon>
    </lineage>
</organism>
<protein>
    <submittedName>
        <fullName evidence="2">Uncharacterized protein</fullName>
    </submittedName>
</protein>
<dbReference type="RefSeq" id="WP_136894231.1">
    <property type="nucleotide sequence ID" value="NZ_SWJE01000005.1"/>
</dbReference>
<reference evidence="2 3" key="1">
    <citation type="submission" date="2019-04" db="EMBL/GenBank/DDBJ databases">
        <title>Trinickia sp. 7GSK02, isolated from subtropical forest soil.</title>
        <authorList>
            <person name="Gao Z.-H."/>
            <person name="Qiu L.-H."/>
        </authorList>
    </citation>
    <scope>NUCLEOTIDE SEQUENCE [LARGE SCALE GENOMIC DNA]</scope>
    <source>
        <strain evidence="2 3">7GSK02</strain>
    </source>
</reference>
<feature type="region of interest" description="Disordered" evidence="1">
    <location>
        <begin position="131"/>
        <end position="167"/>
    </location>
</feature>
<evidence type="ECO:0000313" key="3">
    <source>
        <dbReference type="Proteomes" id="UP000305539"/>
    </source>
</evidence>
<accession>A0A4U1I876</accession>
<sequence>MKIATQSVVQPQTSQPGYAPVSNGGTPAAFSQTLRSLEKEMWPAAAAGRMDTMKLPTRGSGSHNGEACAKTDAFSAPAETTSVSGRALQPYEGAASTGASKWLDSTTTASVAVAFRVPDSTLAGHVPSVHPLAPAPAAEDTTPVGAAPSERTSARAATPTEQSAPDATAPFRVSLLAGAQGPTVALRLNSLAGTGTTALSQRVYAELRRQGIHAARVVINGVAAHPIHLQGEPHGD</sequence>